<dbReference type="RefSeq" id="WP_018575089.1">
    <property type="nucleotide sequence ID" value="NZ_CP065725.1"/>
</dbReference>
<evidence type="ECO:0000256" key="7">
    <source>
        <dbReference type="ARBA" id="ARBA00023237"/>
    </source>
</evidence>
<dbReference type="InterPro" id="IPR051906">
    <property type="entry name" value="TolC-like"/>
</dbReference>
<gene>
    <name evidence="9" type="ORF">I6G29_10315</name>
    <name evidence="10" type="ORF">NCTC11997_02132</name>
</gene>
<evidence type="ECO:0000256" key="5">
    <source>
        <dbReference type="ARBA" id="ARBA00022692"/>
    </source>
</evidence>
<dbReference type="STRING" id="1122619.GCA_000373745_01910"/>
<sequence>MSLKTKSFSTSLWRSLTALALTSYSALSFATTPLKDVLQFALLMDPKLMEARAEQDAALQNRKSSEALHYPTVGLISTHALARHYEYESDYRRRTDVGLQGRLNLYAWGGIEATIDRDKKKERFAYYKFFETREELGNLIANHYVTAIYLNEALEVARNDLKRHQRFLNDLRVVKTYDIGRESEYAQAESRYLRAESTIIDLERALQTTMSSLNLYTESKLAVADLVDPFQGQTADQIINTYKEVKRDSHPSILAQEAERDSAEADIIVVDAATKPQINLEGLATRQDRNLTVSLSWDLFNRPATYNTHSATARLYAADARVDQIERDIAERFETAKIEMRQSQNQAQTSKRHIEVQKQVAANYAEQFQVSRRSLLEVLDAYADLSRIESTYVNARHQFRTAAFAYMLAQAKIASWAGLPENL</sequence>
<evidence type="ECO:0000313" key="12">
    <source>
        <dbReference type="Proteomes" id="UP000594903"/>
    </source>
</evidence>
<keyword evidence="8" id="KW-0732">Signal</keyword>
<protein>
    <submittedName>
        <fullName evidence="10">Outer membrane channel protein</fullName>
    </submittedName>
    <submittedName>
        <fullName evidence="9">TolC family protein</fullName>
    </submittedName>
</protein>
<dbReference type="GO" id="GO:0015562">
    <property type="term" value="F:efflux transmembrane transporter activity"/>
    <property type="evidence" value="ECO:0007669"/>
    <property type="project" value="InterPro"/>
</dbReference>
<dbReference type="SUPFAM" id="SSF56954">
    <property type="entry name" value="Outer membrane efflux proteins (OEP)"/>
    <property type="match status" value="1"/>
</dbReference>
<dbReference type="PANTHER" id="PTHR30026:SF22">
    <property type="entry name" value="OUTER MEMBRANE EFFLUX PROTEIN"/>
    <property type="match status" value="1"/>
</dbReference>
<dbReference type="GO" id="GO:1990281">
    <property type="term" value="C:efflux pump complex"/>
    <property type="evidence" value="ECO:0007669"/>
    <property type="project" value="TreeGrafter"/>
</dbReference>
<evidence type="ECO:0000313" key="11">
    <source>
        <dbReference type="Proteomes" id="UP000254603"/>
    </source>
</evidence>
<comment type="similarity">
    <text evidence="2">Belongs to the outer membrane factor (OMF) (TC 1.B.17) family.</text>
</comment>
<keyword evidence="3" id="KW-0813">Transport</keyword>
<evidence type="ECO:0000256" key="1">
    <source>
        <dbReference type="ARBA" id="ARBA00004442"/>
    </source>
</evidence>
<accession>A0A378XGL4</accession>
<keyword evidence="12" id="KW-1185">Reference proteome</keyword>
<dbReference type="PANTHER" id="PTHR30026">
    <property type="entry name" value="OUTER MEMBRANE PROTEIN TOLC"/>
    <property type="match status" value="1"/>
</dbReference>
<dbReference type="Gene3D" id="1.20.1600.10">
    <property type="entry name" value="Outer membrane efflux proteins (OEP)"/>
    <property type="match status" value="1"/>
</dbReference>
<evidence type="ECO:0000256" key="3">
    <source>
        <dbReference type="ARBA" id="ARBA00022448"/>
    </source>
</evidence>
<dbReference type="InterPro" id="IPR003423">
    <property type="entry name" value="OMP_efflux"/>
</dbReference>
<dbReference type="AlphaFoldDB" id="A0A378XGL4"/>
<evidence type="ECO:0000256" key="8">
    <source>
        <dbReference type="SAM" id="SignalP"/>
    </source>
</evidence>
<evidence type="ECO:0000313" key="10">
    <source>
        <dbReference type="EMBL" id="SUA56607.1"/>
    </source>
</evidence>
<evidence type="ECO:0000256" key="4">
    <source>
        <dbReference type="ARBA" id="ARBA00022452"/>
    </source>
</evidence>
<comment type="subcellular location">
    <subcellularLocation>
        <location evidence="1">Cell outer membrane</location>
    </subcellularLocation>
</comment>
<evidence type="ECO:0000313" key="9">
    <source>
        <dbReference type="EMBL" id="QPT39535.1"/>
    </source>
</evidence>
<feature type="signal peptide" evidence="8">
    <location>
        <begin position="1"/>
        <end position="30"/>
    </location>
</feature>
<dbReference type="Pfam" id="PF02321">
    <property type="entry name" value="OEP"/>
    <property type="match status" value="2"/>
</dbReference>
<dbReference type="GO" id="GO:0015288">
    <property type="term" value="F:porin activity"/>
    <property type="evidence" value="ECO:0007669"/>
    <property type="project" value="TreeGrafter"/>
</dbReference>
<dbReference type="EMBL" id="UGSB01000001">
    <property type="protein sequence ID" value="SUA56607.1"/>
    <property type="molecule type" value="Genomic_DNA"/>
</dbReference>
<dbReference type="Proteomes" id="UP000594903">
    <property type="component" value="Chromosome"/>
</dbReference>
<name>A0A378XGL4_9BURK</name>
<dbReference type="GO" id="GO:0009279">
    <property type="term" value="C:cell outer membrane"/>
    <property type="evidence" value="ECO:0007669"/>
    <property type="project" value="UniProtKB-SubCell"/>
</dbReference>
<keyword evidence="4" id="KW-1134">Transmembrane beta strand</keyword>
<reference evidence="10 11" key="1">
    <citation type="submission" date="2018-06" db="EMBL/GenBank/DDBJ databases">
        <authorList>
            <consortium name="Pathogen Informatics"/>
            <person name="Doyle S."/>
        </authorList>
    </citation>
    <scope>NUCLEOTIDE SEQUENCE [LARGE SCALE GENOMIC DNA]</scope>
    <source>
        <strain evidence="10 11">NCTC11997</strain>
    </source>
</reference>
<evidence type="ECO:0000256" key="2">
    <source>
        <dbReference type="ARBA" id="ARBA00007613"/>
    </source>
</evidence>
<dbReference type="OrthoDB" id="8600604at2"/>
<keyword evidence="6" id="KW-0472">Membrane</keyword>
<feature type="chain" id="PRO_5016623240" evidence="8">
    <location>
        <begin position="31"/>
        <end position="423"/>
    </location>
</feature>
<dbReference type="EMBL" id="CP065725">
    <property type="protein sequence ID" value="QPT39535.1"/>
    <property type="molecule type" value="Genomic_DNA"/>
</dbReference>
<reference evidence="9 12" key="2">
    <citation type="submission" date="2020-12" db="EMBL/GenBank/DDBJ databases">
        <title>FDA dAtabase for Regulatory Grade micrObial Sequences (FDA-ARGOS): Supporting development and validation of Infectious Disease Dx tests.</title>
        <authorList>
            <person name="Sproer C."/>
            <person name="Gronow S."/>
            <person name="Severitt S."/>
            <person name="Schroder I."/>
            <person name="Tallon L."/>
            <person name="Sadzewicz L."/>
            <person name="Zhao X."/>
            <person name="Boylan J."/>
            <person name="Ott S."/>
            <person name="Bowen H."/>
            <person name="Vavikolanu K."/>
            <person name="Mehta A."/>
            <person name="Aluvathingal J."/>
            <person name="Nadendla S."/>
            <person name="Lowell S."/>
            <person name="Myers T."/>
            <person name="Yan Y."/>
            <person name="Sichtig H."/>
        </authorList>
    </citation>
    <scope>NUCLEOTIDE SEQUENCE [LARGE SCALE GENOMIC DNA]</scope>
    <source>
        <strain evidence="9 12">FDAARGOS_872</strain>
    </source>
</reference>
<organism evidence="10 11">
    <name type="scientific">Oligella ureolytica</name>
    <dbReference type="NCBI Taxonomy" id="90244"/>
    <lineage>
        <taxon>Bacteria</taxon>
        <taxon>Pseudomonadati</taxon>
        <taxon>Pseudomonadota</taxon>
        <taxon>Betaproteobacteria</taxon>
        <taxon>Burkholderiales</taxon>
        <taxon>Alcaligenaceae</taxon>
        <taxon>Oligella</taxon>
    </lineage>
</organism>
<keyword evidence="5" id="KW-0812">Transmembrane</keyword>
<evidence type="ECO:0000256" key="6">
    <source>
        <dbReference type="ARBA" id="ARBA00023136"/>
    </source>
</evidence>
<dbReference type="Proteomes" id="UP000254603">
    <property type="component" value="Unassembled WGS sequence"/>
</dbReference>
<proteinExistence type="inferred from homology"/>
<keyword evidence="7" id="KW-0998">Cell outer membrane</keyword>